<evidence type="ECO:0000313" key="3">
    <source>
        <dbReference type="Proteomes" id="UP000683386"/>
    </source>
</evidence>
<gene>
    <name evidence="2" type="primary">50</name>
    <name evidence="2" type="ORF">SEA_KIMJONGPHILL_50</name>
</gene>
<organism evidence="2 3">
    <name type="scientific">Streptomyces phage KimJongPhill</name>
    <dbReference type="NCBI Taxonomy" id="2848886"/>
    <lineage>
        <taxon>Viruses</taxon>
        <taxon>Duplodnaviria</taxon>
        <taxon>Heunggongvirae</taxon>
        <taxon>Uroviricota</taxon>
        <taxon>Caudoviricetes</taxon>
        <taxon>Zukovirus</taxon>
        <taxon>Zukovirus phill</taxon>
    </lineage>
</organism>
<protein>
    <submittedName>
        <fullName evidence="2">Uncharacterized protein</fullName>
    </submittedName>
</protein>
<dbReference type="Proteomes" id="UP000683386">
    <property type="component" value="Segment"/>
</dbReference>
<dbReference type="RefSeq" id="YP_010655656.1">
    <property type="nucleotide sequence ID" value="NC_070830.1"/>
</dbReference>
<accession>A0A8F2E6D3</accession>
<feature type="region of interest" description="Disordered" evidence="1">
    <location>
        <begin position="1"/>
        <end position="38"/>
    </location>
</feature>
<dbReference type="EMBL" id="MW822144">
    <property type="protein sequence ID" value="QWT29831.1"/>
    <property type="molecule type" value="Genomic_DNA"/>
</dbReference>
<keyword evidence="3" id="KW-1185">Reference proteome</keyword>
<evidence type="ECO:0000256" key="1">
    <source>
        <dbReference type="SAM" id="MobiDB-lite"/>
    </source>
</evidence>
<name>A0A8F2E6D3_9CAUD</name>
<evidence type="ECO:0000313" key="2">
    <source>
        <dbReference type="EMBL" id="QWT29831.1"/>
    </source>
</evidence>
<reference evidence="2" key="1">
    <citation type="submission" date="2021-03" db="EMBL/GenBank/DDBJ databases">
        <authorList>
            <person name="Alqahtani R."/>
            <person name="Behailu E."/>
            <person name="Cappabianca D.W."/>
            <person name="Csanadi-Schwartz K.M."/>
            <person name="Dalal A.S."/>
            <person name="Fahim M.S."/>
            <person name="Franklin J.M."/>
            <person name="Gluckman M.H."/>
            <person name="Levine C.J."/>
            <person name="Martin N."/>
            <person name="Milza N."/>
            <person name="Najmabadi R."/>
            <person name="Newman A.M."/>
            <person name="Pajunar M."/>
            <person name="Qalawee I."/>
            <person name="Rizvi A."/>
            <person name="Samuel A."/>
            <person name="Smith A."/>
            <person name="Swann F.E."/>
            <person name="Sweeney P."/>
            <person name="Torres N.R."/>
            <person name="Ventrone L."/>
            <person name="Ventura L."/>
            <person name="Wroe M."/>
            <person name="Acquaye N.A."/>
            <person name="Agnes T.J."/>
            <person name="Ahmed A."/>
            <person name="Ahmed S."/>
            <person name="Amodu B.A."/>
            <person name="Arefeayne N.F."/>
            <person name="Asamoah-Frimpong E.A."/>
            <person name="Attaran A."/>
            <person name="Barragan J.M."/>
            <person name="Baumgarten L.N."/>
            <person name="Berhane B."/>
            <person name="Beyene A."/>
            <person name="Bhattarai B."/>
            <person name="Biondokin D.V."/>
            <person name="Boone B.K."/>
            <person name="Burney S.Z."/>
            <person name="Cayanan J.-R.T."/>
            <person name="Cesta G."/>
            <person name="Chang J."/>
            <person name="Chavez J."/>
            <person name="Chorbajian C."/>
            <person name="Christian S."/>
            <person name="Corns J.R."/>
            <person name="Corns N.R."/>
            <person name="Cowan J.T."/>
            <person name="Coyne C."/>
            <person name="Dadzie B."/>
            <person name="Datu D.-L.V."/>
            <person name="Deng B.C."/>
            <person name="Der L."/>
            <person name="Dickerson K."/>
            <person name="Dozier E."/>
            <person name="Egbunine A.O."/>
            <person name="Farooq M."/>
            <person name="Fonge A.E."/>
            <person name="Ghomsi-Nono M.P."/>
            <person name="Giampietro H."/>
            <person name="Gunnison R.P."/>
            <person name="Han S.H."/>
            <person name="Hennigan A.J."/>
            <person name="Hong A.N."/>
            <person name="Ijomor E.C."/>
            <person name="Jalali A."/>
            <person name="Jamil T.Z."/>
            <person name="Jenkins C.R."/>
            <person name="Joseph M.A."/>
            <person name="Jowanowitch O.J."/>
            <person name="Kang D."/>
            <person name="Khan A."/>
            <person name="Khan Z.K."/>
            <person name="Kiewe T."/>
            <person name="Kjerulf A.B."/>
            <person name="Kolosey V."/>
            <person name="Kurup M."/>
            <person name="Lee V.H."/>
            <person name="Llontop-Maldonado V."/>
            <person name="Long P."/>
            <person name="Lu N."/>
            <person name="Majekodunmi A."/>
            <person name="Malik H.W."/>
            <person name="Marcellino S.C."/>
            <person name="Martinez L.A."/>
            <person name="Meher F.N."/>
            <person name="Michelin M.A."/>
            <person name="Mitchell K.G."/>
            <person name="Mullens W.J."/>
            <person name="Nwakama C."/>
            <person name="Nwosu F.T."/>
            <person name="Oboh E.C."/>
            <person name="Odujinrin O."/>
            <person name="Ogunsan O."/>
            <person name="O'Neill K."/>
            <person name="Oxlaj J.A."/>
            <person name="Patel A.K."/>
            <person name="Patel B.R."/>
            <person name="Pham Q."/>
            <person name="Porter J."/>
            <person name="Portes J."/>
            <person name="Prokopenko A."/>
            <person name="Quraishi M."/>
            <person name="Qureshi M.-A."/>
            <person name="Rivera A."/>
            <person name="Rubalsky V."/>
            <person name="Saikali Y."/>
            <person name="Saqaf K."/>
            <person name="Saroya S.R."/>
            <person name="Seas A."/>
            <person name="Shadrick R.E."/>
            <person name="Sharda N."/>
            <person name="Sigindere M.T."/>
            <person name="Simbi V.G."/>
            <person name="Thuzar C."/>
            <person name="Tran K."/>
            <person name="Tran V.D."/>
            <person name="Trang W."/>
            <person name="Vaishnav N."/>
            <person name="Vuong K."/>
            <person name="Walker C."/>
            <person name="Wallace S.A."/>
            <person name="Warfield J.C."/>
            <person name="Wikina T."/>
            <person name="Wobbeking F.T."/>
            <person name="Worrent L.D."/>
            <person name="Yan T."/>
            <person name="Zehra A."/>
            <person name="Avazpour P."/>
            <person name="Kim F.M."/>
            <person name="Mason K."/>
            <person name="Nguyen D.A."/>
            <person name="Pettit S.M."/>
            <person name="Zhou O.J."/>
            <person name="Brissett D.L."/>
            <person name="Gualtieri C."/>
            <person name="Hufford T.M."/>
            <person name="Ko J.M."/>
            <person name="Novak J.K."/>
            <person name="Smith Z.M."/>
            <person name="Mayer-Bacon C."/>
            <person name="Erill I."/>
            <person name="Caruso S.M."/>
            <person name="Garlena R.A."/>
            <person name="Russell D.A."/>
            <person name="Pope W.H."/>
            <person name="Jacobs-Sera D."/>
            <person name="Hatfull G.F."/>
        </authorList>
    </citation>
    <scope>NUCLEOTIDE SEQUENCE</scope>
</reference>
<dbReference type="GeneID" id="77931522"/>
<dbReference type="KEGG" id="vg:77931522"/>
<sequence length="38" mass="4038">MATDPMEVPTEDNEDSPCIGEETTPEVIVVQGSTDDDA</sequence>
<proteinExistence type="predicted"/>